<dbReference type="Pfam" id="PF05227">
    <property type="entry name" value="CHASE3"/>
    <property type="match status" value="1"/>
</dbReference>
<feature type="domain" description="Response regulatory" evidence="9">
    <location>
        <begin position="648"/>
        <end position="766"/>
    </location>
</feature>
<dbReference type="PRINTS" id="PR00344">
    <property type="entry name" value="BCTRLSENSOR"/>
</dbReference>
<dbReference type="SUPFAM" id="SSF47384">
    <property type="entry name" value="Homodimeric domain of signal transducing histidine kinase"/>
    <property type="match status" value="1"/>
</dbReference>
<protein>
    <recommendedName>
        <fullName evidence="2">histidine kinase</fullName>
        <ecNumber evidence="2">2.7.13.3</ecNumber>
    </recommendedName>
</protein>
<dbReference type="CDD" id="cd00082">
    <property type="entry name" value="HisKA"/>
    <property type="match status" value="1"/>
</dbReference>
<accession>A0ABX8B549</accession>
<dbReference type="SUPFAM" id="SSF52172">
    <property type="entry name" value="CheY-like"/>
    <property type="match status" value="2"/>
</dbReference>
<dbReference type="PANTHER" id="PTHR45339">
    <property type="entry name" value="HYBRID SIGNAL TRANSDUCTION HISTIDINE KINASE J"/>
    <property type="match status" value="1"/>
</dbReference>
<gene>
    <name evidence="11" type="ORF">J8C05_14500</name>
</gene>
<name>A0ABX8B549_9BACT</name>
<dbReference type="InterPro" id="IPR004358">
    <property type="entry name" value="Sig_transdc_His_kin-like_C"/>
</dbReference>
<dbReference type="SMART" id="SM00448">
    <property type="entry name" value="REC"/>
    <property type="match status" value="2"/>
</dbReference>
<dbReference type="PANTHER" id="PTHR45339:SF5">
    <property type="entry name" value="HISTIDINE KINASE"/>
    <property type="match status" value="1"/>
</dbReference>
<dbReference type="Pfam" id="PF02518">
    <property type="entry name" value="HATPase_c"/>
    <property type="match status" value="1"/>
</dbReference>
<evidence type="ECO:0000256" key="4">
    <source>
        <dbReference type="PROSITE-ProRule" id="PRU00110"/>
    </source>
</evidence>
<feature type="domain" description="HPt" evidence="10">
    <location>
        <begin position="815"/>
        <end position="909"/>
    </location>
</feature>
<dbReference type="InterPro" id="IPR003594">
    <property type="entry name" value="HATPase_dom"/>
</dbReference>
<dbReference type="InterPro" id="IPR008207">
    <property type="entry name" value="Sig_transdc_His_kin_Hpt_dom"/>
</dbReference>
<dbReference type="Gene3D" id="1.10.287.130">
    <property type="match status" value="1"/>
</dbReference>
<organism evidence="11 12">
    <name type="scientific">Chloracidobacterium sp. N</name>
    <dbReference type="NCBI Taxonomy" id="2821540"/>
    <lineage>
        <taxon>Bacteria</taxon>
        <taxon>Pseudomonadati</taxon>
        <taxon>Acidobacteriota</taxon>
        <taxon>Terriglobia</taxon>
        <taxon>Terriglobales</taxon>
        <taxon>Acidobacteriaceae</taxon>
        <taxon>Chloracidobacterium</taxon>
        <taxon>Chloracidobacterium aggregatum</taxon>
    </lineage>
</organism>
<dbReference type="Gene3D" id="3.30.565.10">
    <property type="entry name" value="Histidine kinase-like ATPase, C-terminal domain"/>
    <property type="match status" value="1"/>
</dbReference>
<evidence type="ECO:0000256" key="7">
    <source>
        <dbReference type="SAM" id="Phobius"/>
    </source>
</evidence>
<feature type="transmembrane region" description="Helical" evidence="7">
    <location>
        <begin position="190"/>
        <end position="210"/>
    </location>
</feature>
<keyword evidence="12" id="KW-1185">Reference proteome</keyword>
<dbReference type="Gene3D" id="1.20.120.160">
    <property type="entry name" value="HPT domain"/>
    <property type="match status" value="1"/>
</dbReference>
<dbReference type="Pfam" id="PF00512">
    <property type="entry name" value="HisKA"/>
    <property type="match status" value="1"/>
</dbReference>
<dbReference type="PROSITE" id="PS51257">
    <property type="entry name" value="PROKAR_LIPOPROTEIN"/>
    <property type="match status" value="1"/>
</dbReference>
<dbReference type="RefSeq" id="WP_211423463.1">
    <property type="nucleotide sequence ID" value="NZ_CP072643.1"/>
</dbReference>
<evidence type="ECO:0000256" key="2">
    <source>
        <dbReference type="ARBA" id="ARBA00012438"/>
    </source>
</evidence>
<dbReference type="InterPro" id="IPR007891">
    <property type="entry name" value="CHASE3"/>
</dbReference>
<dbReference type="EC" id="2.7.13.3" evidence="2"/>
<dbReference type="InterPro" id="IPR001789">
    <property type="entry name" value="Sig_transdc_resp-reg_receiver"/>
</dbReference>
<evidence type="ECO:0000313" key="11">
    <source>
        <dbReference type="EMBL" id="QUV95227.1"/>
    </source>
</evidence>
<sequence>MLPTLQKALRFTSRRLMAGFALVVLIIGGLAVACSNLVRQLRAAEARVARSLKILHLTADAREAALRVRLHVRGYVITGKETYVEEASQQVFQIQRILLQLHAEVGDHPSQREYVRQLEQVILEGKDYLDWVIALRRTNREAAFEVVPGPKGNALAERMDQPLEAIVQTEQKQLEAALALARSSAEALEWLILASVGVIAALLVVAYFIVARELDKRRTLLSQLEYARDAALTLARRQSDFLANMSHEIRTPMNGIMGTSELLLRTPLAPNQKDLAETIRYSAESLLVIINDILDFSKIEAGKLDFQVSDFDLRATVEQAVETVAATARKKSLELVTLVYRDVPEQLRGDAGRLRQVLLNLVGNAVKFTDRGEVVVRVTKQAETETHVTLKFSVTDTGIGIPRELQENIFEAFAQVDASRSRRFGGTGLGLAISKRLVQMMGGEIGVESEVGKGSTFWFTATLEKAEAGQPLSTYEMWFGLRALVVDDNTTNRTVLAQLLTDFGMFCEVVASPEEALAALREAVAQGDPFRVALLDAHLPAVDGLSLIQRIRGEKTFDTLACILLTLPPLPDPDEIQRMGATACLAKPVRMMALKEALRTALGKPRPRSPKTNSQETPRPTITTPTSIPRPDVAQPRGAPPQGGQPKTVLLVEDNVINQQVACRMLEILGYQVCVAVNGFEALERLQTQPPDAILMDCHLPEMDGYTATQRIREQERTLGRHVPIIALTANALAGERDRCLAAGMDDYLAKPFRMKDLEEVMQRVLGAASQPTPAAQLEHRTGEIPTENAESEAALLDADAFWIGTGITPGSHGAQQLAQQIIATFQSDVADQMQELRAAMERQDAKEVRAIAHRLYGSAAQLGARRLARALKRLEKAPDASTWAAQLRVVEEVSAATSRAFDEALQRKALVQTPHGWPHG</sequence>
<dbReference type="SUPFAM" id="SSF47226">
    <property type="entry name" value="Histidine-containing phosphotransfer domain, HPT domain"/>
    <property type="match status" value="1"/>
</dbReference>
<evidence type="ECO:0000256" key="6">
    <source>
        <dbReference type="SAM" id="MobiDB-lite"/>
    </source>
</evidence>
<evidence type="ECO:0000259" key="8">
    <source>
        <dbReference type="PROSITE" id="PS50109"/>
    </source>
</evidence>
<dbReference type="PROSITE" id="PS50109">
    <property type="entry name" value="HIS_KIN"/>
    <property type="match status" value="1"/>
</dbReference>
<dbReference type="InterPro" id="IPR003661">
    <property type="entry name" value="HisK_dim/P_dom"/>
</dbReference>
<feature type="compositionally biased region" description="Low complexity" evidence="6">
    <location>
        <begin position="617"/>
        <end position="645"/>
    </location>
</feature>
<dbReference type="Gene3D" id="3.40.50.2300">
    <property type="match status" value="2"/>
</dbReference>
<dbReference type="SUPFAM" id="SSF55874">
    <property type="entry name" value="ATPase domain of HSP90 chaperone/DNA topoisomerase II/histidine kinase"/>
    <property type="match status" value="1"/>
</dbReference>
<dbReference type="InterPro" id="IPR011006">
    <property type="entry name" value="CheY-like_superfamily"/>
</dbReference>
<evidence type="ECO:0000256" key="5">
    <source>
        <dbReference type="PROSITE-ProRule" id="PRU00169"/>
    </source>
</evidence>
<dbReference type="SMART" id="SM00387">
    <property type="entry name" value="HATPase_c"/>
    <property type="match status" value="1"/>
</dbReference>
<dbReference type="PROSITE" id="PS50110">
    <property type="entry name" value="RESPONSE_REGULATORY"/>
    <property type="match status" value="2"/>
</dbReference>
<dbReference type="Pfam" id="PF00072">
    <property type="entry name" value="Response_reg"/>
    <property type="match status" value="2"/>
</dbReference>
<evidence type="ECO:0000256" key="3">
    <source>
        <dbReference type="ARBA" id="ARBA00022553"/>
    </source>
</evidence>
<evidence type="ECO:0000256" key="1">
    <source>
        <dbReference type="ARBA" id="ARBA00000085"/>
    </source>
</evidence>
<feature type="region of interest" description="Disordered" evidence="6">
    <location>
        <begin position="599"/>
        <end position="645"/>
    </location>
</feature>
<dbReference type="Proteomes" id="UP000677668">
    <property type="component" value="Chromosome 2"/>
</dbReference>
<dbReference type="CDD" id="cd17546">
    <property type="entry name" value="REC_hyHK_CKI1_RcsC-like"/>
    <property type="match status" value="1"/>
</dbReference>
<dbReference type="PROSITE" id="PS50894">
    <property type="entry name" value="HPT"/>
    <property type="match status" value="1"/>
</dbReference>
<dbReference type="SMART" id="SM00388">
    <property type="entry name" value="HisKA"/>
    <property type="match status" value="1"/>
</dbReference>
<comment type="catalytic activity">
    <reaction evidence="1">
        <text>ATP + protein L-histidine = ADP + protein N-phospho-L-histidine.</text>
        <dbReference type="EC" id="2.7.13.3"/>
    </reaction>
</comment>
<reference evidence="11 12" key="1">
    <citation type="submission" date="2021-03" db="EMBL/GenBank/DDBJ databases">
        <title>Genomic and phenotypic characterization of Chloracidobacterium isolates provides evidence for multiple species.</title>
        <authorList>
            <person name="Saini M.K."/>
            <person name="Costas A.M.G."/>
            <person name="Tank M."/>
            <person name="Bryant D.A."/>
        </authorList>
    </citation>
    <scope>NUCLEOTIDE SEQUENCE [LARGE SCALE GENOMIC DNA]</scope>
    <source>
        <strain evidence="11 12">N</strain>
    </source>
</reference>
<dbReference type="EMBL" id="CP072643">
    <property type="protein sequence ID" value="QUV95227.1"/>
    <property type="molecule type" value="Genomic_DNA"/>
</dbReference>
<feature type="modified residue" description="4-aspartylphosphate" evidence="5">
    <location>
        <position position="697"/>
    </location>
</feature>
<dbReference type="CDD" id="cd00088">
    <property type="entry name" value="HPT"/>
    <property type="match status" value="1"/>
</dbReference>
<evidence type="ECO:0000259" key="10">
    <source>
        <dbReference type="PROSITE" id="PS50894"/>
    </source>
</evidence>
<keyword evidence="7" id="KW-0812">Transmembrane</keyword>
<feature type="domain" description="Histidine kinase" evidence="8">
    <location>
        <begin position="244"/>
        <end position="465"/>
    </location>
</feature>
<keyword evidence="7" id="KW-1133">Transmembrane helix</keyword>
<dbReference type="InterPro" id="IPR005467">
    <property type="entry name" value="His_kinase_dom"/>
</dbReference>
<evidence type="ECO:0000313" key="12">
    <source>
        <dbReference type="Proteomes" id="UP000677668"/>
    </source>
</evidence>
<feature type="modified residue" description="4-aspartylphosphate" evidence="5">
    <location>
        <position position="536"/>
    </location>
</feature>
<keyword evidence="3 5" id="KW-0597">Phosphoprotein</keyword>
<feature type="modified residue" description="Phosphohistidine" evidence="4">
    <location>
        <position position="854"/>
    </location>
</feature>
<dbReference type="InterPro" id="IPR036890">
    <property type="entry name" value="HATPase_C_sf"/>
</dbReference>
<dbReference type="CDD" id="cd00156">
    <property type="entry name" value="REC"/>
    <property type="match status" value="1"/>
</dbReference>
<keyword evidence="7" id="KW-0472">Membrane</keyword>
<evidence type="ECO:0000259" key="9">
    <source>
        <dbReference type="PROSITE" id="PS50110"/>
    </source>
</evidence>
<dbReference type="Pfam" id="PF01627">
    <property type="entry name" value="Hpt"/>
    <property type="match status" value="1"/>
</dbReference>
<dbReference type="CDD" id="cd16922">
    <property type="entry name" value="HATPase_EvgS-ArcB-TorS-like"/>
    <property type="match status" value="1"/>
</dbReference>
<dbReference type="InterPro" id="IPR036097">
    <property type="entry name" value="HisK_dim/P_sf"/>
</dbReference>
<dbReference type="InterPro" id="IPR036641">
    <property type="entry name" value="HPT_dom_sf"/>
</dbReference>
<feature type="domain" description="Response regulatory" evidence="9">
    <location>
        <begin position="482"/>
        <end position="602"/>
    </location>
</feature>
<proteinExistence type="predicted"/>